<evidence type="ECO:0000313" key="2">
    <source>
        <dbReference type="Proteomes" id="UP001303889"/>
    </source>
</evidence>
<comment type="caution">
    <text evidence="1">The sequence shown here is derived from an EMBL/GenBank/DDBJ whole genome shotgun (WGS) entry which is preliminary data.</text>
</comment>
<protein>
    <submittedName>
        <fullName evidence="1">Uncharacterized protein</fullName>
    </submittedName>
</protein>
<evidence type="ECO:0000313" key="1">
    <source>
        <dbReference type="EMBL" id="KAK3906783.1"/>
    </source>
</evidence>
<reference evidence="1" key="1">
    <citation type="journal article" date="2023" name="Mol. Phylogenet. Evol.">
        <title>Genome-scale phylogeny and comparative genomics of the fungal order Sordariales.</title>
        <authorList>
            <person name="Hensen N."/>
            <person name="Bonometti L."/>
            <person name="Westerberg I."/>
            <person name="Brannstrom I.O."/>
            <person name="Guillou S."/>
            <person name="Cros-Aarteil S."/>
            <person name="Calhoun S."/>
            <person name="Haridas S."/>
            <person name="Kuo A."/>
            <person name="Mondo S."/>
            <person name="Pangilinan J."/>
            <person name="Riley R."/>
            <person name="LaButti K."/>
            <person name="Andreopoulos B."/>
            <person name="Lipzen A."/>
            <person name="Chen C."/>
            <person name="Yan M."/>
            <person name="Daum C."/>
            <person name="Ng V."/>
            <person name="Clum A."/>
            <person name="Steindorff A."/>
            <person name="Ohm R.A."/>
            <person name="Martin F."/>
            <person name="Silar P."/>
            <person name="Natvig D.O."/>
            <person name="Lalanne C."/>
            <person name="Gautier V."/>
            <person name="Ament-Velasquez S.L."/>
            <person name="Kruys A."/>
            <person name="Hutchinson M.I."/>
            <person name="Powell A.J."/>
            <person name="Barry K."/>
            <person name="Miller A.N."/>
            <person name="Grigoriev I.V."/>
            <person name="Debuchy R."/>
            <person name="Gladieux P."/>
            <person name="Hiltunen Thoren M."/>
            <person name="Johannesson H."/>
        </authorList>
    </citation>
    <scope>NUCLEOTIDE SEQUENCE</scope>
    <source>
        <strain evidence="1">CBS 103.79</strain>
    </source>
</reference>
<keyword evidence="2" id="KW-1185">Reference proteome</keyword>
<proteinExistence type="predicted"/>
<reference evidence="1" key="2">
    <citation type="submission" date="2023-05" db="EMBL/GenBank/DDBJ databases">
        <authorList>
            <consortium name="Lawrence Berkeley National Laboratory"/>
            <person name="Steindorff A."/>
            <person name="Hensen N."/>
            <person name="Bonometti L."/>
            <person name="Westerberg I."/>
            <person name="Brannstrom I.O."/>
            <person name="Guillou S."/>
            <person name="Cros-Aarteil S."/>
            <person name="Calhoun S."/>
            <person name="Haridas S."/>
            <person name="Kuo A."/>
            <person name="Mondo S."/>
            <person name="Pangilinan J."/>
            <person name="Riley R."/>
            <person name="Labutti K."/>
            <person name="Andreopoulos B."/>
            <person name="Lipzen A."/>
            <person name="Chen C."/>
            <person name="Yanf M."/>
            <person name="Daum C."/>
            <person name="Ng V."/>
            <person name="Clum A."/>
            <person name="Ohm R."/>
            <person name="Martin F."/>
            <person name="Silar P."/>
            <person name="Natvig D."/>
            <person name="Lalanne C."/>
            <person name="Gautier V."/>
            <person name="Ament-Velasquez S.L."/>
            <person name="Kruys A."/>
            <person name="Hutchinson M.I."/>
            <person name="Powell A.J."/>
            <person name="Barry K."/>
            <person name="Miller A.N."/>
            <person name="Grigoriev I.V."/>
            <person name="Debuchy R."/>
            <person name="Gladieux P."/>
            <person name="Thoren M.H."/>
            <person name="Johannesson H."/>
        </authorList>
    </citation>
    <scope>NUCLEOTIDE SEQUENCE</scope>
    <source>
        <strain evidence="1">CBS 103.79</strain>
    </source>
</reference>
<accession>A0AAN6RY64</accession>
<name>A0AAN6RY64_9PEZI</name>
<dbReference type="AlphaFoldDB" id="A0AAN6RY64"/>
<gene>
    <name evidence="1" type="ORF">C8A05DRAFT_29329</name>
</gene>
<organism evidence="1 2">
    <name type="scientific">Staphylotrichum tortipilum</name>
    <dbReference type="NCBI Taxonomy" id="2831512"/>
    <lineage>
        <taxon>Eukaryota</taxon>
        <taxon>Fungi</taxon>
        <taxon>Dikarya</taxon>
        <taxon>Ascomycota</taxon>
        <taxon>Pezizomycotina</taxon>
        <taxon>Sordariomycetes</taxon>
        <taxon>Sordariomycetidae</taxon>
        <taxon>Sordariales</taxon>
        <taxon>Chaetomiaceae</taxon>
        <taxon>Staphylotrichum</taxon>
    </lineage>
</organism>
<sequence length="267" mass="30539">MIPLHRAFARALLFPRFFQPPIVQAALLHDHLLTGNESKWGWVVYRTAYANPPSADPFTPGITSYQTWALLQAHVTARARSALAREEEDDPAAARHLRNAMDWVFVEDRAALEGASREELRGRFRARREGAMREEIGEAPAEVGGDGGVPWKIPSAWYQFFLVVDEEAMASIAEGEGGPLDGNWVNLVRCDEEMEEAEEWERERSLGRGLMEKGWAEDGEGGEEGKEDEWRMRLAVHLVTHEFYYKIGGILENWYVYYQEPPEVLWY</sequence>
<dbReference type="Proteomes" id="UP001303889">
    <property type="component" value="Unassembled WGS sequence"/>
</dbReference>
<dbReference type="EMBL" id="MU855319">
    <property type="protein sequence ID" value="KAK3906783.1"/>
    <property type="molecule type" value="Genomic_DNA"/>
</dbReference>